<sequence length="483" mass="56510">MTLADRIHSNDSKDMAFEKRFEWTLGVVDAVYAIKETFPGLLFHDIKPDNFMFDMSVSNLTDRIVLIDLCGVRCEQSHKRLYDKGMRNRGTRPYSHPRLASEESAPMCEEFERYALLVTCFEVLGKGPLVEEEETNDTIDLARKINRIRSRFEKVFEDVDRQQWPAWLKQLILLFERAFNSLRVARPPPMPAYHGDHGIRSVLSTARAEYIEKTKKKAHSESKVGGAPIEDWEAGWRSKIDMWTTYIGNNRYKTFTDEDCNEVKRVLEGLLGTMSCSERHNIMKEMRTISESILLVFVRRLLRARSKEFVLQLQVKPVPEPEWLLSFHEGRHRGGWYHRRDDKAKECIVKQARKCFGTWTRRVKDLPDADRKAQCQSYKMPDHTWETLVELLENCSKQPREDVVYGAGRGRAWLHSQWLDPQGPLTRFLNLLDILKQLHKVNIVEHQAQNLAKVDEMKRADIEKDFLNPLKKIFETPPNALMY</sequence>
<reference evidence="2" key="1">
    <citation type="submission" date="2021-01" db="EMBL/GenBank/DDBJ databases">
        <authorList>
            <person name="Corre E."/>
            <person name="Pelletier E."/>
            <person name="Niang G."/>
            <person name="Scheremetjew M."/>
            <person name="Finn R."/>
            <person name="Kale V."/>
            <person name="Holt S."/>
            <person name="Cochrane G."/>
            <person name="Meng A."/>
            <person name="Brown T."/>
            <person name="Cohen L."/>
        </authorList>
    </citation>
    <scope>NUCLEOTIDE SEQUENCE</scope>
    <source>
        <strain evidence="2">UIO037</strain>
    </source>
</reference>
<accession>A0A7S4MZ03</accession>
<evidence type="ECO:0000313" key="2">
    <source>
        <dbReference type="EMBL" id="CAE2255159.1"/>
    </source>
</evidence>
<dbReference type="SUPFAM" id="SSF56112">
    <property type="entry name" value="Protein kinase-like (PK-like)"/>
    <property type="match status" value="1"/>
</dbReference>
<feature type="domain" description="Protein kinase" evidence="1">
    <location>
        <begin position="1"/>
        <end position="200"/>
    </location>
</feature>
<dbReference type="GO" id="GO:0005524">
    <property type="term" value="F:ATP binding"/>
    <property type="evidence" value="ECO:0007669"/>
    <property type="project" value="InterPro"/>
</dbReference>
<name>A0A7S4MZ03_9EUKA</name>
<organism evidence="2">
    <name type="scientific">Prymnesium polylepis</name>
    <dbReference type="NCBI Taxonomy" id="72548"/>
    <lineage>
        <taxon>Eukaryota</taxon>
        <taxon>Haptista</taxon>
        <taxon>Haptophyta</taxon>
        <taxon>Prymnesiophyceae</taxon>
        <taxon>Prymnesiales</taxon>
        <taxon>Prymnesiaceae</taxon>
        <taxon>Prymnesium</taxon>
    </lineage>
</organism>
<proteinExistence type="predicted"/>
<dbReference type="PROSITE" id="PS50011">
    <property type="entry name" value="PROTEIN_KINASE_DOM"/>
    <property type="match status" value="1"/>
</dbReference>
<dbReference type="InterPro" id="IPR011009">
    <property type="entry name" value="Kinase-like_dom_sf"/>
</dbReference>
<evidence type="ECO:0000259" key="1">
    <source>
        <dbReference type="PROSITE" id="PS50011"/>
    </source>
</evidence>
<dbReference type="GO" id="GO:0004672">
    <property type="term" value="F:protein kinase activity"/>
    <property type="evidence" value="ECO:0007669"/>
    <property type="project" value="InterPro"/>
</dbReference>
<gene>
    <name evidence="2" type="ORF">CPOL0286_LOCUS15407</name>
</gene>
<dbReference type="InterPro" id="IPR000719">
    <property type="entry name" value="Prot_kinase_dom"/>
</dbReference>
<dbReference type="EMBL" id="HBKO01033957">
    <property type="protein sequence ID" value="CAE2255159.1"/>
    <property type="molecule type" value="Transcribed_RNA"/>
</dbReference>
<protein>
    <recommendedName>
        <fullName evidence="1">Protein kinase domain-containing protein</fullName>
    </recommendedName>
</protein>
<dbReference type="AlphaFoldDB" id="A0A7S4MZ03"/>
<dbReference type="Gene3D" id="1.10.510.10">
    <property type="entry name" value="Transferase(Phosphotransferase) domain 1"/>
    <property type="match status" value="1"/>
</dbReference>